<evidence type="ECO:0000256" key="1">
    <source>
        <dbReference type="ARBA" id="ARBA00009836"/>
    </source>
</evidence>
<accession>A0A210QGU5</accession>
<evidence type="ECO:0000256" key="2">
    <source>
        <dbReference type="ARBA" id="ARBA00022679"/>
    </source>
</evidence>
<sequence>MTLEKTSRSIVRYLRQNTAAPRDSAGYVQLLVICQLFQVSRTAVLEIVERVARDRLNLSPCQQLIRACSGHSTDDVDVGNISQYLITDYRDVRYCVHGTTRSAYENIKMSGLSRMKRQMIQFADCKATVKRHSTVLIHLDVKRYLAKGGKLYRLQNGTLAAPGNAKGMVKTSFFHRVQFL</sequence>
<keyword evidence="5" id="KW-1185">Reference proteome</keyword>
<comment type="similarity">
    <text evidence="1">Belongs to the KptA/TPT1 family.</text>
</comment>
<organism evidence="4 5">
    <name type="scientific">Mizuhopecten yessoensis</name>
    <name type="common">Japanese scallop</name>
    <name type="synonym">Patinopecten yessoensis</name>
    <dbReference type="NCBI Taxonomy" id="6573"/>
    <lineage>
        <taxon>Eukaryota</taxon>
        <taxon>Metazoa</taxon>
        <taxon>Spiralia</taxon>
        <taxon>Lophotrochozoa</taxon>
        <taxon>Mollusca</taxon>
        <taxon>Bivalvia</taxon>
        <taxon>Autobranchia</taxon>
        <taxon>Pteriomorphia</taxon>
        <taxon>Pectinida</taxon>
        <taxon>Pectinoidea</taxon>
        <taxon>Pectinidae</taxon>
        <taxon>Mizuhopecten</taxon>
    </lineage>
</organism>
<dbReference type="GO" id="GO:0000215">
    <property type="term" value="F:tRNA 2'-phosphotransferase activity"/>
    <property type="evidence" value="ECO:0007669"/>
    <property type="project" value="TreeGrafter"/>
</dbReference>
<dbReference type="OrthoDB" id="419694at2759"/>
<keyword evidence="2 4" id="KW-0808">Transferase</keyword>
<protein>
    <submittedName>
        <fullName evidence="4">tRNA 2'-phosphotransferase 1</fullName>
    </submittedName>
</protein>
<gene>
    <name evidence="4" type="ORF">KP79_PYT22844</name>
</gene>
<dbReference type="EMBL" id="NEDP02003762">
    <property type="protein sequence ID" value="OWF47841.1"/>
    <property type="molecule type" value="Genomic_DNA"/>
</dbReference>
<dbReference type="Proteomes" id="UP000242188">
    <property type="component" value="Unassembled WGS sequence"/>
</dbReference>
<reference evidence="4 5" key="1">
    <citation type="journal article" date="2017" name="Nat. Ecol. Evol.">
        <title>Scallop genome provides insights into evolution of bilaterian karyotype and development.</title>
        <authorList>
            <person name="Wang S."/>
            <person name="Zhang J."/>
            <person name="Jiao W."/>
            <person name="Li J."/>
            <person name="Xun X."/>
            <person name="Sun Y."/>
            <person name="Guo X."/>
            <person name="Huan P."/>
            <person name="Dong B."/>
            <person name="Zhang L."/>
            <person name="Hu X."/>
            <person name="Sun X."/>
            <person name="Wang J."/>
            <person name="Zhao C."/>
            <person name="Wang Y."/>
            <person name="Wang D."/>
            <person name="Huang X."/>
            <person name="Wang R."/>
            <person name="Lv J."/>
            <person name="Li Y."/>
            <person name="Zhang Z."/>
            <person name="Liu B."/>
            <person name="Lu W."/>
            <person name="Hui Y."/>
            <person name="Liang J."/>
            <person name="Zhou Z."/>
            <person name="Hou R."/>
            <person name="Li X."/>
            <person name="Liu Y."/>
            <person name="Li H."/>
            <person name="Ning X."/>
            <person name="Lin Y."/>
            <person name="Zhao L."/>
            <person name="Xing Q."/>
            <person name="Dou J."/>
            <person name="Li Y."/>
            <person name="Mao J."/>
            <person name="Guo H."/>
            <person name="Dou H."/>
            <person name="Li T."/>
            <person name="Mu C."/>
            <person name="Jiang W."/>
            <person name="Fu Q."/>
            <person name="Fu X."/>
            <person name="Miao Y."/>
            <person name="Liu J."/>
            <person name="Yu Q."/>
            <person name="Li R."/>
            <person name="Liao H."/>
            <person name="Li X."/>
            <person name="Kong Y."/>
            <person name="Jiang Z."/>
            <person name="Chourrout D."/>
            <person name="Li R."/>
            <person name="Bao Z."/>
        </authorList>
    </citation>
    <scope>NUCLEOTIDE SEQUENCE [LARGE SCALE GENOMIC DNA]</scope>
    <source>
        <strain evidence="4 5">PY_sf001</strain>
    </source>
</reference>
<dbReference type="PANTHER" id="PTHR12684:SF2">
    <property type="entry name" value="TRNA 2'-PHOSPHOTRANSFERASE 1"/>
    <property type="match status" value="1"/>
</dbReference>
<evidence type="ECO:0000313" key="5">
    <source>
        <dbReference type="Proteomes" id="UP000242188"/>
    </source>
</evidence>
<dbReference type="InterPro" id="IPR042081">
    <property type="entry name" value="RNA_2'-PTrans_C"/>
</dbReference>
<dbReference type="InterPro" id="IPR002745">
    <property type="entry name" value="Ptrans_KptA/Tpt1"/>
</dbReference>
<dbReference type="AlphaFoldDB" id="A0A210QGU5"/>
<dbReference type="Gene3D" id="3.20.170.30">
    <property type="match status" value="1"/>
</dbReference>
<evidence type="ECO:0000313" key="4">
    <source>
        <dbReference type="EMBL" id="OWF47841.1"/>
    </source>
</evidence>
<proteinExistence type="inferred from homology"/>
<comment type="caution">
    <text evidence="4">The sequence shown here is derived from an EMBL/GenBank/DDBJ whole genome shotgun (WGS) entry which is preliminary data.</text>
</comment>
<dbReference type="PANTHER" id="PTHR12684">
    <property type="entry name" value="PUTATIVE PHOSPHOTRANSFERASE"/>
    <property type="match status" value="1"/>
</dbReference>
<dbReference type="SUPFAM" id="SSF56399">
    <property type="entry name" value="ADP-ribosylation"/>
    <property type="match status" value="1"/>
</dbReference>
<dbReference type="GO" id="GO:0006388">
    <property type="term" value="P:tRNA splicing, via endonucleolytic cleavage and ligation"/>
    <property type="evidence" value="ECO:0007669"/>
    <property type="project" value="TreeGrafter"/>
</dbReference>
<dbReference type="Pfam" id="PF01885">
    <property type="entry name" value="PTS_2-RNA"/>
    <property type="match status" value="1"/>
</dbReference>
<keyword evidence="3" id="KW-0520">NAD</keyword>
<name>A0A210QGU5_MIZYE</name>
<evidence type="ECO:0000256" key="3">
    <source>
        <dbReference type="ARBA" id="ARBA00023027"/>
    </source>
</evidence>